<comment type="caution">
    <text evidence="2">The sequence shown here is derived from an EMBL/GenBank/DDBJ whole genome shotgun (WGS) entry which is preliminary data.</text>
</comment>
<dbReference type="Proteomes" id="UP001151760">
    <property type="component" value="Unassembled WGS sequence"/>
</dbReference>
<feature type="region of interest" description="Disordered" evidence="1">
    <location>
        <begin position="96"/>
        <end position="122"/>
    </location>
</feature>
<reference evidence="2" key="1">
    <citation type="journal article" date="2022" name="Int. J. Mol. Sci.">
        <title>Draft Genome of Tanacetum Coccineum: Genomic Comparison of Closely Related Tanacetum-Family Plants.</title>
        <authorList>
            <person name="Yamashiro T."/>
            <person name="Shiraishi A."/>
            <person name="Nakayama K."/>
            <person name="Satake H."/>
        </authorList>
    </citation>
    <scope>NUCLEOTIDE SEQUENCE</scope>
</reference>
<accession>A0ABQ5BLQ8</accession>
<protein>
    <submittedName>
        <fullName evidence="2">Uncharacterized protein</fullName>
    </submittedName>
</protein>
<sequence>MRSPITPNPKRQLPGQSREEGMGASTPEARHQSPVSSEDSNKTDFLYLGFGRGRREVCSIGWEEKNQARIHALIVTARVPKNQRQESIIMRAHRPEEPADIQKAKTAKGVTGSPNQKGIGQIPTKMIYPSLGRVKKETLSRPGSDILTFQGQGCLAMSRLMTEAGIRKTI</sequence>
<dbReference type="EMBL" id="BQNB010013338">
    <property type="protein sequence ID" value="GJT14743.1"/>
    <property type="molecule type" value="Genomic_DNA"/>
</dbReference>
<evidence type="ECO:0000256" key="1">
    <source>
        <dbReference type="SAM" id="MobiDB-lite"/>
    </source>
</evidence>
<feature type="region of interest" description="Disordered" evidence="1">
    <location>
        <begin position="1"/>
        <end position="42"/>
    </location>
</feature>
<evidence type="ECO:0000313" key="3">
    <source>
        <dbReference type="Proteomes" id="UP001151760"/>
    </source>
</evidence>
<name>A0ABQ5BLQ8_9ASTR</name>
<organism evidence="2 3">
    <name type="scientific">Tanacetum coccineum</name>
    <dbReference type="NCBI Taxonomy" id="301880"/>
    <lineage>
        <taxon>Eukaryota</taxon>
        <taxon>Viridiplantae</taxon>
        <taxon>Streptophyta</taxon>
        <taxon>Embryophyta</taxon>
        <taxon>Tracheophyta</taxon>
        <taxon>Spermatophyta</taxon>
        <taxon>Magnoliopsida</taxon>
        <taxon>eudicotyledons</taxon>
        <taxon>Gunneridae</taxon>
        <taxon>Pentapetalae</taxon>
        <taxon>asterids</taxon>
        <taxon>campanulids</taxon>
        <taxon>Asterales</taxon>
        <taxon>Asteraceae</taxon>
        <taxon>Asteroideae</taxon>
        <taxon>Anthemideae</taxon>
        <taxon>Anthemidinae</taxon>
        <taxon>Tanacetum</taxon>
    </lineage>
</organism>
<reference evidence="2" key="2">
    <citation type="submission" date="2022-01" db="EMBL/GenBank/DDBJ databases">
        <authorList>
            <person name="Yamashiro T."/>
            <person name="Shiraishi A."/>
            <person name="Satake H."/>
            <person name="Nakayama K."/>
        </authorList>
    </citation>
    <scope>NUCLEOTIDE SEQUENCE</scope>
</reference>
<keyword evidence="3" id="KW-1185">Reference proteome</keyword>
<gene>
    <name evidence="2" type="ORF">Tco_0873449</name>
</gene>
<evidence type="ECO:0000313" key="2">
    <source>
        <dbReference type="EMBL" id="GJT14743.1"/>
    </source>
</evidence>
<proteinExistence type="predicted"/>